<organism evidence="2 3">
    <name type="scientific">Yersinia kristensenii</name>
    <dbReference type="NCBI Taxonomy" id="28152"/>
    <lineage>
        <taxon>Bacteria</taxon>
        <taxon>Pseudomonadati</taxon>
        <taxon>Pseudomonadota</taxon>
        <taxon>Gammaproteobacteria</taxon>
        <taxon>Enterobacterales</taxon>
        <taxon>Yersiniaceae</taxon>
        <taxon>Yersinia</taxon>
    </lineage>
</organism>
<dbReference type="InterPro" id="IPR016584">
    <property type="entry name" value="MeTrfase_VrtF"/>
</dbReference>
<keyword evidence="3" id="KW-1185">Reference proteome</keyword>
<feature type="domain" description="Methyltransferase type 12" evidence="1">
    <location>
        <begin position="54"/>
        <end position="151"/>
    </location>
</feature>
<accession>A0AB73NIK7</accession>
<sequence>MEKTTNMGAKVYTPLTLKLYDWWVLGISNQFAWLCPTKDVLLPHFTKYVGNEHLDIGVGTGFYLTHLPQGSLVSLMDINISSLNAASHRVGVERVKDCIQHDVFKPFPKKFHDKFDSISMFYLLHCLPGTLTEKSQAIANARDALSTNGVLYGATILGEEANHNYFGKKLMNVYNAKRIFSNKADSKNTLQAMLSTYFYNVEIIQVGKVALFCAQNKI</sequence>
<dbReference type="PIRSF" id="PIRSF011491">
    <property type="entry name" value="Mtase_YbcY_prd"/>
    <property type="match status" value="1"/>
</dbReference>
<evidence type="ECO:0000259" key="1">
    <source>
        <dbReference type="Pfam" id="PF08242"/>
    </source>
</evidence>
<keyword evidence="2" id="KW-0489">Methyltransferase</keyword>
<dbReference type="CDD" id="cd02440">
    <property type="entry name" value="AdoMet_MTases"/>
    <property type="match status" value="1"/>
</dbReference>
<dbReference type="GO" id="GO:0008168">
    <property type="term" value="F:methyltransferase activity"/>
    <property type="evidence" value="ECO:0007669"/>
    <property type="project" value="UniProtKB-KW"/>
</dbReference>
<dbReference type="SUPFAM" id="SSF53335">
    <property type="entry name" value="S-adenosyl-L-methionine-dependent methyltransferases"/>
    <property type="match status" value="1"/>
</dbReference>
<dbReference type="InterPro" id="IPR029063">
    <property type="entry name" value="SAM-dependent_MTases_sf"/>
</dbReference>
<comment type="caution">
    <text evidence="2">The sequence shown here is derived from an EMBL/GenBank/DDBJ whole genome shotgun (WGS) entry which is preliminary data.</text>
</comment>
<dbReference type="GO" id="GO:0032259">
    <property type="term" value="P:methylation"/>
    <property type="evidence" value="ECO:0007669"/>
    <property type="project" value="UniProtKB-KW"/>
</dbReference>
<keyword evidence="2" id="KW-0808">Transferase</keyword>
<reference evidence="2 3" key="1">
    <citation type="submission" date="2017-05" db="EMBL/GenBank/DDBJ databases">
        <title>Whole genome sequencing of Yersinia kristensenii.</title>
        <authorList>
            <person name="Campioni F."/>
        </authorList>
    </citation>
    <scope>NUCLEOTIDE SEQUENCE [LARGE SCALE GENOMIC DNA]</scope>
    <source>
        <strain evidence="2 3">CFSAN060538</strain>
    </source>
</reference>
<protein>
    <submittedName>
        <fullName evidence="2">Methyltransferase</fullName>
    </submittedName>
</protein>
<evidence type="ECO:0000313" key="3">
    <source>
        <dbReference type="Proteomes" id="UP000195840"/>
    </source>
</evidence>
<proteinExistence type="predicted"/>
<dbReference type="Proteomes" id="UP000195840">
    <property type="component" value="Unassembled WGS sequence"/>
</dbReference>
<name>A0AB73NIK7_YERKR</name>
<dbReference type="AlphaFoldDB" id="A0AB73NIK7"/>
<dbReference type="InterPro" id="IPR013217">
    <property type="entry name" value="Methyltransf_12"/>
</dbReference>
<gene>
    <name evidence="2" type="ORF">CBW52_12465</name>
</gene>
<dbReference type="Gene3D" id="3.40.50.150">
    <property type="entry name" value="Vaccinia Virus protein VP39"/>
    <property type="match status" value="1"/>
</dbReference>
<dbReference type="EMBL" id="NHOG01000014">
    <property type="protein sequence ID" value="OVZ79967.1"/>
    <property type="molecule type" value="Genomic_DNA"/>
</dbReference>
<evidence type="ECO:0000313" key="2">
    <source>
        <dbReference type="EMBL" id="OVZ79967.1"/>
    </source>
</evidence>
<dbReference type="RefSeq" id="WP_087795367.1">
    <property type="nucleotide sequence ID" value="NZ_CAWNET010000006.1"/>
</dbReference>
<dbReference type="Pfam" id="PF08242">
    <property type="entry name" value="Methyltransf_12"/>
    <property type="match status" value="1"/>
</dbReference>